<dbReference type="EMBL" id="AAXF02000052">
    <property type="protein sequence ID" value="EDO10419.1"/>
    <property type="molecule type" value="Genomic_DNA"/>
</dbReference>
<protein>
    <recommendedName>
        <fullName evidence="3">DNA alkylation repair protein</fullName>
    </recommendedName>
</protein>
<dbReference type="SUPFAM" id="SSF48371">
    <property type="entry name" value="ARM repeat"/>
    <property type="match status" value="1"/>
</dbReference>
<dbReference type="Pfam" id="PF08713">
    <property type="entry name" value="DNA_alkylation"/>
    <property type="match status" value="1"/>
</dbReference>
<proteinExistence type="predicted"/>
<gene>
    <name evidence="1" type="ORF">BACOVA_03865</name>
</gene>
<dbReference type="PANTHER" id="PTHR34070:SF1">
    <property type="entry name" value="DNA ALKYLATION REPAIR PROTEIN"/>
    <property type="match status" value="1"/>
</dbReference>
<reference evidence="2" key="2">
    <citation type="submission" date="2007-04" db="EMBL/GenBank/DDBJ databases">
        <title>Draft genome sequence of Bacteroides ovatus (ATCC 8483).</title>
        <authorList>
            <person name="Sudarsanam P."/>
            <person name="Ley R."/>
            <person name="Guruge J."/>
            <person name="Turnbaugh P.J."/>
            <person name="Mahowald M."/>
            <person name="Liep D."/>
            <person name="Gordon J."/>
        </authorList>
    </citation>
    <scope>NUCLEOTIDE SEQUENCE [LARGE SCALE GENOMIC DNA]</scope>
    <source>
        <strain evidence="2">ATCC 8483 / DSM 1896 / JCM 5824 / BCRC 10623 / CCUG 4943 / NCTC 11153</strain>
    </source>
</reference>
<dbReference type="PANTHER" id="PTHR34070">
    <property type="entry name" value="ARMADILLO-TYPE FOLD"/>
    <property type="match status" value="1"/>
</dbReference>
<dbReference type="CDD" id="cd06561">
    <property type="entry name" value="AlkD_like"/>
    <property type="match status" value="1"/>
</dbReference>
<sequence>MMGITSKKSMPAHSAHTLFLYLCEITNDMKMTTTENIRKELQTLADSKYQEFHSSLLPGANNILGVRIPQLRTMAKEIIKKEDWRTFVESTDTIYYEETMLQGMIIGLAKMELEEQMKYVTMFIPRIDNWAVCDIFCSELKTSVKKGKENVWQFIQPYLKSSKEFEIRFGIVMLFHYVDDAHIDSLLKYADSFNHDAYYARMAMAWMISLCFIKFPQKTMEYLKHSTLDNWTYNKALQKTIESFRVDKDTKDILREMKRR</sequence>
<dbReference type="InterPro" id="IPR016024">
    <property type="entry name" value="ARM-type_fold"/>
</dbReference>
<dbReference type="Gene3D" id="1.25.10.90">
    <property type="match status" value="1"/>
</dbReference>
<comment type="caution">
    <text evidence="1">The sequence shown here is derived from an EMBL/GenBank/DDBJ whole genome shotgun (WGS) entry which is preliminary data.</text>
</comment>
<name>A0AAN3A5H4_BACO1</name>
<dbReference type="AlphaFoldDB" id="A0AAN3A5H4"/>
<evidence type="ECO:0008006" key="3">
    <source>
        <dbReference type="Google" id="ProtNLM"/>
    </source>
</evidence>
<organism evidence="1 2">
    <name type="scientific">Bacteroides ovatus (strain ATCC 8483 / DSM 1896 / JCM 5824 / BCRC 10623 / CCUG 4943 / NCTC 11153)</name>
    <dbReference type="NCBI Taxonomy" id="411476"/>
    <lineage>
        <taxon>Bacteria</taxon>
        <taxon>Pseudomonadati</taxon>
        <taxon>Bacteroidota</taxon>
        <taxon>Bacteroidia</taxon>
        <taxon>Bacteroidales</taxon>
        <taxon>Bacteroidaceae</taxon>
        <taxon>Bacteroides</taxon>
    </lineage>
</organism>
<reference evidence="1 2" key="1">
    <citation type="submission" date="2007-03" db="EMBL/GenBank/DDBJ databases">
        <authorList>
            <person name="Fulton L."/>
            <person name="Clifton S."/>
            <person name="Fulton B."/>
            <person name="Xu J."/>
            <person name="Minx P."/>
            <person name="Pepin K.H."/>
            <person name="Johnson M."/>
            <person name="Thiruvilangam P."/>
            <person name="Bhonagiri V."/>
            <person name="Nash W.E."/>
            <person name="Mardis E.R."/>
            <person name="Wilson R.K."/>
        </authorList>
    </citation>
    <scope>NUCLEOTIDE SEQUENCE [LARGE SCALE GENOMIC DNA]</scope>
    <source>
        <strain evidence="2">ATCC 8483 / DSM 1896 / JCM 5824 / BCRC 10623 / CCUG 4943 / NCTC 11153</strain>
    </source>
</reference>
<evidence type="ECO:0000313" key="2">
    <source>
        <dbReference type="Proteomes" id="UP000005475"/>
    </source>
</evidence>
<accession>A0AAN3A5H4</accession>
<dbReference type="InterPro" id="IPR014825">
    <property type="entry name" value="DNA_alkylation"/>
</dbReference>
<evidence type="ECO:0000313" key="1">
    <source>
        <dbReference type="EMBL" id="EDO10419.1"/>
    </source>
</evidence>
<dbReference type="Proteomes" id="UP000005475">
    <property type="component" value="Unassembled WGS sequence"/>
</dbReference>